<gene>
    <name evidence="2" type="ORF">SOO65_13340</name>
</gene>
<evidence type="ECO:0008006" key="4">
    <source>
        <dbReference type="Google" id="ProtNLM"/>
    </source>
</evidence>
<accession>A0AAX4HKA3</accession>
<dbReference type="EMBL" id="CP139487">
    <property type="protein sequence ID" value="WPU63673.1"/>
    <property type="molecule type" value="Genomic_DNA"/>
</dbReference>
<dbReference type="SUPFAM" id="SSF55486">
    <property type="entry name" value="Metalloproteases ('zincins'), catalytic domain"/>
    <property type="match status" value="1"/>
</dbReference>
<dbReference type="RefSeq" id="WP_321390802.1">
    <property type="nucleotide sequence ID" value="NZ_CP139487.1"/>
</dbReference>
<evidence type="ECO:0000313" key="3">
    <source>
        <dbReference type="Proteomes" id="UP001324634"/>
    </source>
</evidence>
<sequence>MKKLSVGLLLATLIASQPVLACTKNGSEGFVPENNLFIPVDAKSINTISEAQFNEVIDTVSDVYAPIVSSYGGKLEVVRKWTDGTVNAYAEQEGNVWKVSMFGGLARHKTITPDGFALVVCHEIGHHIAGAPRYAGDDWASNEGQADYFATTKCLRRVWMNEDNARIVRSMEVPQFLTDSCNKNWKSAADRALCIRGGMAGDSVAKLFAALAWSMKAPKFDTPDPKQVTSTSDSHPATQCRLDTYFQGALCEKSYNEDFTADSEVAGACHGSTGHTVGLRPRCWFKPSVQ</sequence>
<feature type="chain" id="PRO_5043948929" description="Metalloprotease" evidence="1">
    <location>
        <begin position="22"/>
        <end position="290"/>
    </location>
</feature>
<keyword evidence="3" id="KW-1185">Reference proteome</keyword>
<name>A0AAX4HKA3_9BACT</name>
<proteinExistence type="predicted"/>
<keyword evidence="1" id="KW-0732">Signal</keyword>
<evidence type="ECO:0000313" key="2">
    <source>
        <dbReference type="EMBL" id="WPU63673.1"/>
    </source>
</evidence>
<dbReference type="KEGG" id="psti:SOO65_13340"/>
<dbReference type="Proteomes" id="UP001324634">
    <property type="component" value="Chromosome"/>
</dbReference>
<organism evidence="2 3">
    <name type="scientific">Peredibacter starrii</name>
    <dbReference type="NCBI Taxonomy" id="28202"/>
    <lineage>
        <taxon>Bacteria</taxon>
        <taxon>Pseudomonadati</taxon>
        <taxon>Bdellovibrionota</taxon>
        <taxon>Bacteriovoracia</taxon>
        <taxon>Bacteriovoracales</taxon>
        <taxon>Bacteriovoracaceae</taxon>
        <taxon>Peredibacter</taxon>
    </lineage>
</organism>
<dbReference type="AlphaFoldDB" id="A0AAX4HKA3"/>
<protein>
    <recommendedName>
        <fullName evidence="4">Metalloprotease</fullName>
    </recommendedName>
</protein>
<evidence type="ECO:0000256" key="1">
    <source>
        <dbReference type="SAM" id="SignalP"/>
    </source>
</evidence>
<feature type="signal peptide" evidence="1">
    <location>
        <begin position="1"/>
        <end position="21"/>
    </location>
</feature>
<reference evidence="2 3" key="1">
    <citation type="submission" date="2023-11" db="EMBL/GenBank/DDBJ databases">
        <title>Peredibacter starrii A3.12.</title>
        <authorList>
            <person name="Mitchell R.J."/>
        </authorList>
    </citation>
    <scope>NUCLEOTIDE SEQUENCE [LARGE SCALE GENOMIC DNA]</scope>
    <source>
        <strain evidence="2 3">A3.12</strain>
    </source>
</reference>